<dbReference type="AlphaFoldDB" id="A0A1W1WKM7"/>
<dbReference type="InterPro" id="IPR004134">
    <property type="entry name" value="Peptidase_C1B"/>
</dbReference>
<dbReference type="OrthoDB" id="1111399at2"/>
<dbReference type="Gene3D" id="3.90.70.10">
    <property type="entry name" value="Cysteine proteinases"/>
    <property type="match status" value="1"/>
</dbReference>
<proteinExistence type="inferred from homology"/>
<keyword evidence="2 4" id="KW-0378">Hydrolase</keyword>
<reference evidence="7" key="1">
    <citation type="submission" date="2017-04" db="EMBL/GenBank/DDBJ databases">
        <authorList>
            <person name="Varghese N."/>
            <person name="Submissions S."/>
        </authorList>
    </citation>
    <scope>NUCLEOTIDE SEQUENCE [LARGE SCALE GENOMIC DNA]</scope>
    <source>
        <strain evidence="7">DSM 9293</strain>
    </source>
</reference>
<evidence type="ECO:0000313" key="6">
    <source>
        <dbReference type="EMBL" id="SMC06719.1"/>
    </source>
</evidence>
<dbReference type="InterPro" id="IPR038765">
    <property type="entry name" value="Papain-like_cys_pep_sf"/>
</dbReference>
<dbReference type="PROSITE" id="PS00139">
    <property type="entry name" value="THIOL_PROTEASE_CYS"/>
    <property type="match status" value="1"/>
</dbReference>
<keyword evidence="3 4" id="KW-0788">Thiol protease</keyword>
<name>A0A1W1WKM7_SULTA</name>
<protein>
    <recommendedName>
        <fullName evidence="4">Aminopeptidase</fullName>
    </recommendedName>
</protein>
<dbReference type="PROSITE" id="PS00639">
    <property type="entry name" value="THIOL_PROTEASE_HIS"/>
    <property type="match status" value="1"/>
</dbReference>
<sequence>MKLDTEHHPTITREWLETFSERYHKNPLRTRVANAIQQHGIQAAALNTQHITEIPFTFSHEISSGPITHQRQSGRCWIFAALNTLRIPLMRQNKIKEFEISQTYLMFWDKLEKANYFLENILETLDEPTDGRLMAWLLQAPVQDGGQWDMLVNLIQKYGVVPKYIMPETFHSSQSMLMNRLLTLKLREDAFILREKYRTGEDSSQLSERKMQMVADIYQMLVHFLGEPPQKFTFEYRDEDNQFHQDVNVTPQAFYDKYIGIDLDQYVSLIHAPTADKPFGRTYTVQFLGNVKGGRPVRYLNVEISVLKEAAKAQILDDEPVWFGCDVGKMSDRTTGIMDPALFDYDLTLGVPFTMDKGTRLEYGESQMTHAMVLTGVNLLEGKPNRWKVENSWGTEPGNQGFFVMSDTWFDEYLYQVVVHKKYLSDELRGALHDDPIVLPPWDPMGSLAY</sequence>
<dbReference type="CDD" id="cd00585">
    <property type="entry name" value="Peptidase_C1B"/>
    <property type="match status" value="1"/>
</dbReference>
<evidence type="ECO:0000256" key="4">
    <source>
        <dbReference type="PIRNR" id="PIRNR005700"/>
    </source>
</evidence>
<dbReference type="STRING" id="28034.BFX07_10630"/>
<dbReference type="GO" id="GO:0070005">
    <property type="term" value="F:cysteine-type aminopeptidase activity"/>
    <property type="evidence" value="ECO:0007669"/>
    <property type="project" value="InterPro"/>
</dbReference>
<dbReference type="PIRSF" id="PIRSF005700">
    <property type="entry name" value="PepC"/>
    <property type="match status" value="1"/>
</dbReference>
<dbReference type="GO" id="GO:0043418">
    <property type="term" value="P:homocysteine catabolic process"/>
    <property type="evidence" value="ECO:0007669"/>
    <property type="project" value="TreeGrafter"/>
</dbReference>
<feature type="active site" evidence="5">
    <location>
        <position position="391"/>
    </location>
</feature>
<dbReference type="EMBL" id="FWWY01000001">
    <property type="protein sequence ID" value="SMC06719.1"/>
    <property type="molecule type" value="Genomic_DNA"/>
</dbReference>
<comment type="similarity">
    <text evidence="4">Belongs to the peptidase C1 family.</text>
</comment>
<dbReference type="GO" id="GO:0009636">
    <property type="term" value="P:response to toxic substance"/>
    <property type="evidence" value="ECO:0007669"/>
    <property type="project" value="TreeGrafter"/>
</dbReference>
<organism evidence="6 7">
    <name type="scientific">Sulfobacillus thermosulfidooxidans (strain DSM 9293 / VKM B-1269 / AT-1)</name>
    <dbReference type="NCBI Taxonomy" id="929705"/>
    <lineage>
        <taxon>Bacteria</taxon>
        <taxon>Bacillati</taxon>
        <taxon>Bacillota</taxon>
        <taxon>Clostridia</taxon>
        <taxon>Eubacteriales</taxon>
        <taxon>Clostridiales Family XVII. Incertae Sedis</taxon>
        <taxon>Sulfobacillus</taxon>
    </lineage>
</organism>
<evidence type="ECO:0000256" key="3">
    <source>
        <dbReference type="ARBA" id="ARBA00022807"/>
    </source>
</evidence>
<dbReference type="RefSeq" id="WP_020372988.1">
    <property type="nucleotide sequence ID" value="NZ_FWWY01000001.1"/>
</dbReference>
<evidence type="ECO:0000256" key="1">
    <source>
        <dbReference type="ARBA" id="ARBA00022670"/>
    </source>
</evidence>
<evidence type="ECO:0000256" key="2">
    <source>
        <dbReference type="ARBA" id="ARBA00022801"/>
    </source>
</evidence>
<dbReference type="Proteomes" id="UP000192660">
    <property type="component" value="Unassembled WGS sequence"/>
</dbReference>
<dbReference type="InterPro" id="IPR000169">
    <property type="entry name" value="Pept_cys_AS"/>
</dbReference>
<dbReference type="SUPFAM" id="SSF54001">
    <property type="entry name" value="Cysteine proteinases"/>
    <property type="match status" value="1"/>
</dbReference>
<evidence type="ECO:0000256" key="5">
    <source>
        <dbReference type="PIRSR" id="PIRSR005700-1"/>
    </source>
</evidence>
<dbReference type="PANTHER" id="PTHR10363:SF2">
    <property type="entry name" value="BLEOMYCIN HYDROLASE"/>
    <property type="match status" value="1"/>
</dbReference>
<keyword evidence="1 4" id="KW-0645">Protease</keyword>
<gene>
    <name evidence="6" type="ORF">SAMN00768000_2983</name>
</gene>
<dbReference type="Pfam" id="PF03051">
    <property type="entry name" value="Peptidase_C1_2"/>
    <property type="match status" value="1"/>
</dbReference>
<keyword evidence="4" id="KW-0031">Aminopeptidase</keyword>
<dbReference type="PANTHER" id="PTHR10363">
    <property type="entry name" value="BLEOMYCIN HYDROLASE"/>
    <property type="match status" value="1"/>
</dbReference>
<keyword evidence="7" id="KW-1185">Reference proteome</keyword>
<evidence type="ECO:0000313" key="7">
    <source>
        <dbReference type="Proteomes" id="UP000192660"/>
    </source>
</evidence>
<feature type="active site" evidence="5">
    <location>
        <position position="370"/>
    </location>
</feature>
<dbReference type="InterPro" id="IPR025660">
    <property type="entry name" value="Pept_his_AS"/>
</dbReference>
<accession>A0A1W1WKM7</accession>
<feature type="active site" evidence="5">
    <location>
        <position position="76"/>
    </location>
</feature>
<dbReference type="GO" id="GO:0005737">
    <property type="term" value="C:cytoplasm"/>
    <property type="evidence" value="ECO:0007669"/>
    <property type="project" value="TreeGrafter"/>
</dbReference>
<dbReference type="GO" id="GO:0006508">
    <property type="term" value="P:proteolysis"/>
    <property type="evidence" value="ECO:0007669"/>
    <property type="project" value="UniProtKB-KW"/>
</dbReference>